<name>A0A1Z4VRA6_9GAMM</name>
<dbReference type="AlphaFoldDB" id="A0A1Z4VRA6"/>
<proteinExistence type="predicted"/>
<reference evidence="1 2" key="1">
    <citation type="submission" date="2017-05" db="EMBL/GenBank/DDBJ databases">
        <title>Thiocyanate degradation by Thiohalobacter thiocyanaticus FOKN1.</title>
        <authorList>
            <person name="Oshiki M."/>
            <person name="Fukushima T."/>
            <person name="Kawano S."/>
            <person name="Nakagawa J."/>
        </authorList>
    </citation>
    <scope>NUCLEOTIDE SEQUENCE [LARGE SCALE GENOMIC DNA]</scope>
    <source>
        <strain evidence="1 2">FOKN1</strain>
    </source>
</reference>
<dbReference type="KEGG" id="ttc:FOKN1_1627"/>
<evidence type="ECO:0000313" key="1">
    <source>
        <dbReference type="EMBL" id="BAZ94015.1"/>
    </source>
</evidence>
<dbReference type="Proteomes" id="UP000218765">
    <property type="component" value="Chromosome"/>
</dbReference>
<dbReference type="OrthoDB" id="8477901at2"/>
<accession>A0A1Z4VRA6</accession>
<evidence type="ECO:0000313" key="2">
    <source>
        <dbReference type="Proteomes" id="UP000218765"/>
    </source>
</evidence>
<dbReference type="EMBL" id="AP018052">
    <property type="protein sequence ID" value="BAZ94015.1"/>
    <property type="molecule type" value="Genomic_DNA"/>
</dbReference>
<sequence>MDELRQEVSAKKRAIAALIDAPLNQLADCCRPVWDDNDALDRCLHQALESLPYCNHLYAIAPDLKQVSSNVGHGRIDSDKREQDLADRPYLESTLPYRGFVLSNIYLDRLDHEPCITAVQAVSADERLLGFVLADFRLRDLPLTTPVTALLRRQQQFRGDPAIRGGIFAQERTQSFLDEHIQATHAMAQTLMQGHGVFHLKLHYSSSRVTLWLLNDPWSYRVHGVEEILDPEICLAYPPCSYSQRASVAADRIEAVFEQFRALRTLDTNIYLRSGSLNLINGMVGLTFSCDGSYYIPVDEFIRRSLGFWLGTSHAG</sequence>
<dbReference type="RefSeq" id="WP_096366148.1">
    <property type="nucleotide sequence ID" value="NZ_AP018052.1"/>
</dbReference>
<keyword evidence="2" id="KW-1185">Reference proteome</keyword>
<dbReference type="Gene3D" id="3.30.450.20">
    <property type="entry name" value="PAS domain"/>
    <property type="match status" value="1"/>
</dbReference>
<protein>
    <submittedName>
        <fullName evidence="1">Uncharacterized protein</fullName>
    </submittedName>
</protein>
<organism evidence="1 2">
    <name type="scientific">Thiohalobacter thiocyanaticus</name>
    <dbReference type="NCBI Taxonomy" id="585455"/>
    <lineage>
        <taxon>Bacteria</taxon>
        <taxon>Pseudomonadati</taxon>
        <taxon>Pseudomonadota</taxon>
        <taxon>Gammaproteobacteria</taxon>
        <taxon>Thiohalobacterales</taxon>
        <taxon>Thiohalobacteraceae</taxon>
        <taxon>Thiohalobacter</taxon>
    </lineage>
</organism>
<dbReference type="InterPro" id="IPR029151">
    <property type="entry name" value="Sensor-like_sf"/>
</dbReference>
<dbReference type="CDD" id="cd18773">
    <property type="entry name" value="PDC1_HK_sensor"/>
    <property type="match status" value="1"/>
</dbReference>
<dbReference type="SUPFAM" id="SSF103190">
    <property type="entry name" value="Sensory domain-like"/>
    <property type="match status" value="1"/>
</dbReference>
<gene>
    <name evidence="1" type="ORF">FOKN1_1627</name>
</gene>